<evidence type="ECO:0000313" key="12">
    <source>
        <dbReference type="EMBL" id="KWX22807.1"/>
    </source>
</evidence>
<evidence type="ECO:0000256" key="9">
    <source>
        <dbReference type="SAM" id="MobiDB-lite"/>
    </source>
</evidence>
<sequence length="540" mass="58012">MNRLHRLTAAGRRLGVTARSLRVMREAGLNGGIRDGIRTAKLVRDYGPFAGIVEAAAARAPHDIAITDERGDLTYGALNERVNALSRAWSRQGVGSGDVIAVLCRDHRGLITALAAAGKAGAQALLMNTGFAKPQLADVARRERVSVLVHDAEFTGLLDAIDPDVRRLVAWSDDGEGSLDTLIRTTSTAPVEPPARPGGMTLLTSGTTGTPKGAPRGKTSPLFSAQLLDRVPRRRSETCMLAAPMFHGTGLGQAVLSLALGNRLVLRRRFDPEATLRAVAEHRCQVLVVVPTMLQRILALPDEVRARYATGSLRIIFVSGSAMAPDLVTRTLDEFGPVLYNLYGSTELAVMTVAMPDDLRHDPRTAGRPPVGCTVRLYDDAGHAITAPYVVGRIFAGSEVSFSGYTDGRRKQVIDGLLSSGDVGHFDADGRLYVDGRDDDMVICGGENVYPLEVENLISGHPAVDEVAVIGVRDDEFGQRLRAYVVTVTGAAVGADDIKDYVRANLARYKVPRDVEFLDALPRNATGKVLRNELVAEVTK</sequence>
<dbReference type="Gene3D" id="3.30.300.30">
    <property type="match status" value="1"/>
</dbReference>
<evidence type="ECO:0000259" key="10">
    <source>
        <dbReference type="Pfam" id="PF00501"/>
    </source>
</evidence>
<dbReference type="EMBL" id="LGTW01000011">
    <property type="protein sequence ID" value="KWX22807.1"/>
    <property type="molecule type" value="Genomic_DNA"/>
</dbReference>
<dbReference type="Pfam" id="PF13193">
    <property type="entry name" value="AMP-binding_C"/>
    <property type="match status" value="1"/>
</dbReference>
<dbReference type="InterPro" id="IPR042099">
    <property type="entry name" value="ANL_N_sf"/>
</dbReference>
<evidence type="ECO:0000256" key="8">
    <source>
        <dbReference type="ARBA" id="ARBA00083882"/>
    </source>
</evidence>
<organism evidence="12 13">
    <name type="scientific">Mycolicibacterium wolinskyi</name>
    <dbReference type="NCBI Taxonomy" id="59750"/>
    <lineage>
        <taxon>Bacteria</taxon>
        <taxon>Bacillati</taxon>
        <taxon>Actinomycetota</taxon>
        <taxon>Actinomycetes</taxon>
        <taxon>Mycobacteriales</taxon>
        <taxon>Mycobacteriaceae</taxon>
        <taxon>Mycolicibacterium</taxon>
    </lineage>
</organism>
<dbReference type="Proteomes" id="UP000070612">
    <property type="component" value="Unassembled WGS sequence"/>
</dbReference>
<dbReference type="FunFam" id="3.30.300.30:FF:000008">
    <property type="entry name" value="2,3-dihydroxybenzoate-AMP ligase"/>
    <property type="match status" value="1"/>
</dbReference>
<protein>
    <recommendedName>
        <fullName evidence="5">Long-chain-fatty-acid--CoA ligase FadD13</fullName>
        <ecNumber evidence="3">6.2.1.3</ecNumber>
    </recommendedName>
    <alternativeName>
        <fullName evidence="6">Fatty acyl-CoA ligase</fullName>
    </alternativeName>
    <alternativeName>
        <fullName evidence="8">Fatty acyl-CoA synthetase</fullName>
    </alternativeName>
    <alternativeName>
        <fullName evidence="7">Very-long-chain fatty-acyl-CoA synthetase</fullName>
    </alternativeName>
</protein>
<dbReference type="PANTHER" id="PTHR43201">
    <property type="entry name" value="ACYL-COA SYNTHETASE"/>
    <property type="match status" value="1"/>
</dbReference>
<feature type="domain" description="AMP-binding enzyme C-terminal" evidence="11">
    <location>
        <begin position="453"/>
        <end position="528"/>
    </location>
</feature>
<evidence type="ECO:0000256" key="4">
    <source>
        <dbReference type="ARBA" id="ARBA00036813"/>
    </source>
</evidence>
<comment type="catalytic activity">
    <reaction evidence="4">
        <text>a long-chain fatty acid + ATP + CoA = a long-chain fatty acyl-CoA + AMP + diphosphate</text>
        <dbReference type="Rhea" id="RHEA:15421"/>
        <dbReference type="ChEBI" id="CHEBI:30616"/>
        <dbReference type="ChEBI" id="CHEBI:33019"/>
        <dbReference type="ChEBI" id="CHEBI:57287"/>
        <dbReference type="ChEBI" id="CHEBI:57560"/>
        <dbReference type="ChEBI" id="CHEBI:83139"/>
        <dbReference type="ChEBI" id="CHEBI:456215"/>
        <dbReference type="EC" id="6.2.1.3"/>
    </reaction>
</comment>
<dbReference type="InterPro" id="IPR045851">
    <property type="entry name" value="AMP-bd_C_sf"/>
</dbReference>
<evidence type="ECO:0000256" key="1">
    <source>
        <dbReference type="ARBA" id="ARBA00006432"/>
    </source>
</evidence>
<dbReference type="PATRIC" id="fig|59750.3.peg.921"/>
<evidence type="ECO:0000259" key="11">
    <source>
        <dbReference type="Pfam" id="PF13193"/>
    </source>
</evidence>
<dbReference type="CDD" id="cd04433">
    <property type="entry name" value="AFD_class_I"/>
    <property type="match status" value="1"/>
</dbReference>
<feature type="compositionally biased region" description="Low complexity" evidence="9">
    <location>
        <begin position="197"/>
        <end position="213"/>
    </location>
</feature>
<dbReference type="InterPro" id="IPR000873">
    <property type="entry name" value="AMP-dep_synth/lig_dom"/>
</dbReference>
<dbReference type="SUPFAM" id="SSF56801">
    <property type="entry name" value="Acetyl-CoA synthetase-like"/>
    <property type="match status" value="1"/>
</dbReference>
<dbReference type="EC" id="6.2.1.3" evidence="3"/>
<evidence type="ECO:0000256" key="7">
    <source>
        <dbReference type="ARBA" id="ARBA00080667"/>
    </source>
</evidence>
<dbReference type="Pfam" id="PF00501">
    <property type="entry name" value="AMP-binding"/>
    <property type="match status" value="1"/>
</dbReference>
<dbReference type="InterPro" id="IPR025110">
    <property type="entry name" value="AMP-bd_C"/>
</dbReference>
<dbReference type="GO" id="GO:0004467">
    <property type="term" value="F:long-chain fatty acid-CoA ligase activity"/>
    <property type="evidence" value="ECO:0007669"/>
    <property type="project" value="UniProtKB-EC"/>
</dbReference>
<comment type="similarity">
    <text evidence="1">Belongs to the ATP-dependent AMP-binding enzyme family.</text>
</comment>
<name>A0A132PKU7_9MYCO</name>
<comment type="caution">
    <text evidence="12">The sequence shown here is derived from an EMBL/GenBank/DDBJ whole genome shotgun (WGS) entry which is preliminary data.</text>
</comment>
<evidence type="ECO:0000256" key="3">
    <source>
        <dbReference type="ARBA" id="ARBA00026121"/>
    </source>
</evidence>
<evidence type="ECO:0000256" key="5">
    <source>
        <dbReference type="ARBA" id="ARBA00069710"/>
    </source>
</evidence>
<gene>
    <name evidence="12" type="ORF">AFM11_17835</name>
</gene>
<dbReference type="AlphaFoldDB" id="A0A132PKU7"/>
<keyword evidence="13" id="KW-1185">Reference proteome</keyword>
<keyword evidence="2" id="KW-0436">Ligase</keyword>
<dbReference type="GO" id="GO:0031956">
    <property type="term" value="F:medium-chain fatty acid-CoA ligase activity"/>
    <property type="evidence" value="ECO:0007669"/>
    <property type="project" value="TreeGrafter"/>
</dbReference>
<feature type="region of interest" description="Disordered" evidence="9">
    <location>
        <begin position="188"/>
        <end position="219"/>
    </location>
</feature>
<dbReference type="PANTHER" id="PTHR43201:SF5">
    <property type="entry name" value="MEDIUM-CHAIN ACYL-COA LIGASE ACSF2, MITOCHONDRIAL"/>
    <property type="match status" value="1"/>
</dbReference>
<evidence type="ECO:0000256" key="6">
    <source>
        <dbReference type="ARBA" id="ARBA00076959"/>
    </source>
</evidence>
<evidence type="ECO:0000256" key="2">
    <source>
        <dbReference type="ARBA" id="ARBA00022598"/>
    </source>
</evidence>
<reference evidence="12 13" key="1">
    <citation type="submission" date="2015-07" db="EMBL/GenBank/DDBJ databases">
        <title>A draft genome sequence of Mycobacterium wolinskyi.</title>
        <authorList>
            <person name="de Man T.J."/>
            <person name="Perry K.A."/>
            <person name="Coulliette A.D."/>
            <person name="Jensen B."/>
            <person name="Toney N.C."/>
            <person name="Limbago B.M."/>
            <person name="Noble-Wang J."/>
        </authorList>
    </citation>
    <scope>NUCLEOTIDE SEQUENCE [LARGE SCALE GENOMIC DNA]</scope>
    <source>
        <strain evidence="12 13">CDC_01</strain>
    </source>
</reference>
<feature type="domain" description="AMP-dependent synthetase/ligase" evidence="10">
    <location>
        <begin position="54"/>
        <end position="405"/>
    </location>
</feature>
<evidence type="ECO:0000313" key="13">
    <source>
        <dbReference type="Proteomes" id="UP000070612"/>
    </source>
</evidence>
<proteinExistence type="inferred from homology"/>
<dbReference type="Gene3D" id="3.40.50.12780">
    <property type="entry name" value="N-terminal domain of ligase-like"/>
    <property type="match status" value="1"/>
</dbReference>
<accession>A0A132PKU7</accession>